<evidence type="ECO:0000259" key="3">
    <source>
        <dbReference type="Pfam" id="PF04967"/>
    </source>
</evidence>
<evidence type="ECO:0000313" key="6">
    <source>
        <dbReference type="Proteomes" id="UP001596388"/>
    </source>
</evidence>
<reference evidence="5 6" key="1">
    <citation type="journal article" date="2019" name="Int. J. Syst. Evol. Microbiol.">
        <title>The Global Catalogue of Microorganisms (GCM) 10K type strain sequencing project: providing services to taxonomists for standard genome sequencing and annotation.</title>
        <authorList>
            <consortium name="The Broad Institute Genomics Platform"/>
            <consortium name="The Broad Institute Genome Sequencing Center for Infectious Disease"/>
            <person name="Wu L."/>
            <person name="Ma J."/>
        </authorList>
    </citation>
    <scope>NUCLEOTIDE SEQUENCE [LARGE SCALE GENOMIC DNA]</scope>
    <source>
        <strain evidence="5 6">DT55</strain>
    </source>
</reference>
<gene>
    <name evidence="5" type="ORF">ACFQKD_02855</name>
</gene>
<evidence type="ECO:0000313" key="5">
    <source>
        <dbReference type="EMBL" id="MFC7096232.1"/>
    </source>
</evidence>
<dbReference type="InterPro" id="IPR031803">
    <property type="entry name" value="BAT_GAF/HTH-assoc"/>
</dbReference>
<protein>
    <submittedName>
        <fullName evidence="5">Helix-turn-helix domain-containing protein</fullName>
    </submittedName>
</protein>
<dbReference type="EMBL" id="JBHTAG010000002">
    <property type="protein sequence ID" value="MFC7096232.1"/>
    <property type="molecule type" value="Genomic_DNA"/>
</dbReference>
<evidence type="ECO:0000256" key="1">
    <source>
        <dbReference type="ARBA" id="ARBA00023015"/>
    </source>
</evidence>
<evidence type="ECO:0000256" key="2">
    <source>
        <dbReference type="ARBA" id="ARBA00023163"/>
    </source>
</evidence>
<proteinExistence type="predicted"/>
<comment type="caution">
    <text evidence="5">The sequence shown here is derived from an EMBL/GenBank/DDBJ whole genome shotgun (WGS) entry which is preliminary data.</text>
</comment>
<dbReference type="PANTHER" id="PTHR34236:SF1">
    <property type="entry name" value="DIMETHYL SULFOXIDE REDUCTASE TRANSCRIPTIONAL ACTIVATOR"/>
    <property type="match status" value="1"/>
</dbReference>
<dbReference type="InterPro" id="IPR007050">
    <property type="entry name" value="HTH_bacterioopsin"/>
</dbReference>
<feature type="domain" description="Bacterioopsin transcriptional activator GAF and HTH associated" evidence="4">
    <location>
        <begin position="7"/>
        <end position="145"/>
    </location>
</feature>
<keyword evidence="6" id="KW-1185">Reference proteome</keyword>
<keyword evidence="1" id="KW-0805">Transcription regulation</keyword>
<name>A0ABD5WVA0_9EURY</name>
<dbReference type="PANTHER" id="PTHR34236">
    <property type="entry name" value="DIMETHYL SULFOXIDE REDUCTASE TRANSCRIPTIONAL ACTIVATOR"/>
    <property type="match status" value="1"/>
</dbReference>
<dbReference type="Proteomes" id="UP001596388">
    <property type="component" value="Unassembled WGS sequence"/>
</dbReference>
<dbReference type="Pfam" id="PF04967">
    <property type="entry name" value="HTH_10"/>
    <property type="match status" value="1"/>
</dbReference>
<feature type="domain" description="HTH bat-type" evidence="3">
    <location>
        <begin position="155"/>
        <end position="206"/>
    </location>
</feature>
<evidence type="ECO:0000259" key="4">
    <source>
        <dbReference type="Pfam" id="PF15915"/>
    </source>
</evidence>
<dbReference type="Pfam" id="PF15915">
    <property type="entry name" value="BAT"/>
    <property type="match status" value="1"/>
</dbReference>
<dbReference type="AlphaFoldDB" id="A0ABD5WVA0"/>
<dbReference type="RefSeq" id="WP_276239291.1">
    <property type="nucleotide sequence ID" value="NZ_CP119989.1"/>
</dbReference>
<organism evidence="5 6">
    <name type="scientific">Halobaculum marinum</name>
    <dbReference type="NCBI Taxonomy" id="3031996"/>
    <lineage>
        <taxon>Archaea</taxon>
        <taxon>Methanobacteriati</taxon>
        <taxon>Methanobacteriota</taxon>
        <taxon>Stenosarchaea group</taxon>
        <taxon>Halobacteria</taxon>
        <taxon>Halobacteriales</taxon>
        <taxon>Haloferacaceae</taxon>
        <taxon>Halobaculum</taxon>
    </lineage>
</organism>
<accession>A0ABD5WVA0</accession>
<sequence length="218" mass="23982">MTVLARISIDEEDFELGRALADVPEAVVELERVIPTAEKAIPYFWVSSATATEVADALAGTRYVEEVSLVDELEDTLLYRCTYQLMEGGVVTGFVETGLTLLSGIGRDGRWAFDIRSEEHANLGDFQRFCAERDIELRLESLTEEALPEPPKAALTGLQREALTAALSAGYYDTPRTATLEDVSGTLDISRQSLAERLRRGTHNLLEEELGVDSGQGR</sequence>
<keyword evidence="2" id="KW-0804">Transcription</keyword>
<dbReference type="GeneID" id="79269882"/>